<dbReference type="InterPro" id="IPR029787">
    <property type="entry name" value="Nucleotide_cyclase"/>
</dbReference>
<feature type="modified residue" description="4-aspartylphosphate" evidence="1">
    <location>
        <position position="51"/>
    </location>
</feature>
<dbReference type="GO" id="GO:0000160">
    <property type="term" value="P:phosphorelay signal transduction system"/>
    <property type="evidence" value="ECO:0007669"/>
    <property type="project" value="InterPro"/>
</dbReference>
<dbReference type="SUPFAM" id="SSF52172">
    <property type="entry name" value="CheY-like"/>
    <property type="match status" value="1"/>
</dbReference>
<organism evidence="4 5">
    <name type="scientific">Pseudarthrobacter psychrotolerans</name>
    <dbReference type="NCBI Taxonomy" id="2697569"/>
    <lineage>
        <taxon>Bacteria</taxon>
        <taxon>Bacillati</taxon>
        <taxon>Actinomycetota</taxon>
        <taxon>Actinomycetes</taxon>
        <taxon>Micrococcales</taxon>
        <taxon>Micrococcaceae</taxon>
        <taxon>Pseudarthrobacter</taxon>
    </lineage>
</organism>
<dbReference type="SMART" id="SM00267">
    <property type="entry name" value="GGDEF"/>
    <property type="match status" value="1"/>
</dbReference>
<dbReference type="InterPro" id="IPR043128">
    <property type="entry name" value="Rev_trsase/Diguanyl_cyclase"/>
</dbReference>
<proteinExistence type="predicted"/>
<evidence type="ECO:0000313" key="5">
    <source>
        <dbReference type="Proteomes" id="UP000464186"/>
    </source>
</evidence>
<dbReference type="CDD" id="cd01949">
    <property type="entry name" value="GGDEF"/>
    <property type="match status" value="1"/>
</dbReference>
<protein>
    <submittedName>
        <fullName evidence="4">Diguanylate cyclase</fullName>
    </submittedName>
</protein>
<dbReference type="Gene3D" id="3.30.70.270">
    <property type="match status" value="1"/>
</dbReference>
<evidence type="ECO:0000256" key="1">
    <source>
        <dbReference type="PROSITE-ProRule" id="PRU00169"/>
    </source>
</evidence>
<dbReference type="FunFam" id="3.30.70.270:FF:000001">
    <property type="entry name" value="Diguanylate cyclase domain protein"/>
    <property type="match status" value="1"/>
</dbReference>
<dbReference type="SUPFAM" id="SSF55073">
    <property type="entry name" value="Nucleotide cyclase"/>
    <property type="match status" value="1"/>
</dbReference>
<dbReference type="PANTHER" id="PTHR45138:SF9">
    <property type="entry name" value="DIGUANYLATE CYCLASE DGCM-RELATED"/>
    <property type="match status" value="1"/>
</dbReference>
<keyword evidence="1" id="KW-0597">Phosphoprotein</keyword>
<dbReference type="KEGG" id="psey:GU243_22015"/>
<dbReference type="AlphaFoldDB" id="A0A6P1NQ95"/>
<dbReference type="SMART" id="SM00448">
    <property type="entry name" value="REC"/>
    <property type="match status" value="1"/>
</dbReference>
<dbReference type="InterPro" id="IPR050469">
    <property type="entry name" value="Diguanylate_Cyclase"/>
</dbReference>
<dbReference type="InterPro" id="IPR000160">
    <property type="entry name" value="GGDEF_dom"/>
</dbReference>
<accession>A0A6P1NQ95</accession>
<dbReference type="GO" id="GO:0052621">
    <property type="term" value="F:diguanylate cyclase activity"/>
    <property type="evidence" value="ECO:0007669"/>
    <property type="project" value="TreeGrafter"/>
</dbReference>
<dbReference type="EMBL" id="CP047898">
    <property type="protein sequence ID" value="QHK21899.1"/>
    <property type="molecule type" value="Genomic_DNA"/>
</dbReference>
<dbReference type="Pfam" id="PF00072">
    <property type="entry name" value="Response_reg"/>
    <property type="match status" value="1"/>
</dbReference>
<dbReference type="CDD" id="cd17574">
    <property type="entry name" value="REC_OmpR"/>
    <property type="match status" value="1"/>
</dbReference>
<gene>
    <name evidence="4" type="ORF">GU243_22015</name>
</gene>
<dbReference type="PROSITE" id="PS50887">
    <property type="entry name" value="GGDEF"/>
    <property type="match status" value="1"/>
</dbReference>
<evidence type="ECO:0000313" key="4">
    <source>
        <dbReference type="EMBL" id="QHK21899.1"/>
    </source>
</evidence>
<dbReference type="PROSITE" id="PS50110">
    <property type="entry name" value="RESPONSE_REGULATORY"/>
    <property type="match status" value="1"/>
</dbReference>
<dbReference type="GO" id="GO:0043709">
    <property type="term" value="P:cell adhesion involved in single-species biofilm formation"/>
    <property type="evidence" value="ECO:0007669"/>
    <property type="project" value="TreeGrafter"/>
</dbReference>
<dbReference type="GO" id="GO:1902201">
    <property type="term" value="P:negative regulation of bacterial-type flagellum-dependent cell motility"/>
    <property type="evidence" value="ECO:0007669"/>
    <property type="project" value="TreeGrafter"/>
</dbReference>
<sequence length="303" mass="32836">MKVLVADDDPGSLLVARAAVERSGHDCLTAADGDEAWALYLEHQPDVVVTDWMMPGMDGLALCRAIRGRKADLYTYIVMLTSQGSRDDVLAGLEAGADDYVTKPLDPFVLQARLLVALRVTTLHADLAHYRKVLAQQARTDPLTGLHNRLKLAEDLEQLHARSQRYTEGYCVAMCDVDNFKSYNDIYGHQAGDLALRAVAGALVGAARKSDGVYRYGGEEFLLVLPNQSQLGAKAFMERALNTVRDLEIVHSGDPLGQLTLSAGISAFTAEHRADADTLLGEADAALYAAKAAGRNRVELALQ</sequence>
<name>A0A6P1NQ95_9MICC</name>
<dbReference type="GO" id="GO:0005886">
    <property type="term" value="C:plasma membrane"/>
    <property type="evidence" value="ECO:0007669"/>
    <property type="project" value="TreeGrafter"/>
</dbReference>
<reference evidence="4 5" key="1">
    <citation type="submission" date="2020-01" db="EMBL/GenBank/DDBJ databases">
        <title>Pseudarthrobacter psychrotolerans sp. nov., isolated from antarctic soil.</title>
        <authorList>
            <person name="Shin Y."/>
            <person name="Park W."/>
        </authorList>
    </citation>
    <scope>NUCLEOTIDE SEQUENCE [LARGE SCALE GENOMIC DNA]</scope>
    <source>
        <strain evidence="4 5">YJ56</strain>
    </source>
</reference>
<dbReference type="PANTHER" id="PTHR45138">
    <property type="entry name" value="REGULATORY COMPONENTS OF SENSORY TRANSDUCTION SYSTEM"/>
    <property type="match status" value="1"/>
</dbReference>
<dbReference type="NCBIfam" id="TIGR00254">
    <property type="entry name" value="GGDEF"/>
    <property type="match status" value="1"/>
</dbReference>
<keyword evidence="5" id="KW-1185">Reference proteome</keyword>
<feature type="domain" description="Response regulatory" evidence="2">
    <location>
        <begin position="2"/>
        <end position="118"/>
    </location>
</feature>
<dbReference type="Gene3D" id="3.40.50.2300">
    <property type="match status" value="1"/>
</dbReference>
<feature type="domain" description="GGDEF" evidence="3">
    <location>
        <begin position="168"/>
        <end position="303"/>
    </location>
</feature>
<dbReference type="InterPro" id="IPR011006">
    <property type="entry name" value="CheY-like_superfamily"/>
</dbReference>
<dbReference type="Pfam" id="PF00990">
    <property type="entry name" value="GGDEF"/>
    <property type="match status" value="1"/>
</dbReference>
<dbReference type="Proteomes" id="UP000464186">
    <property type="component" value="Chromosome"/>
</dbReference>
<evidence type="ECO:0000259" key="3">
    <source>
        <dbReference type="PROSITE" id="PS50887"/>
    </source>
</evidence>
<evidence type="ECO:0000259" key="2">
    <source>
        <dbReference type="PROSITE" id="PS50110"/>
    </source>
</evidence>
<dbReference type="InterPro" id="IPR001789">
    <property type="entry name" value="Sig_transdc_resp-reg_receiver"/>
</dbReference>